<gene>
    <name evidence="3" type="ORF">GCM10009559_26240</name>
</gene>
<dbReference type="EMBL" id="BAAAHP010000075">
    <property type="protein sequence ID" value="GAA0935056.1"/>
    <property type="molecule type" value="Genomic_DNA"/>
</dbReference>
<keyword evidence="4" id="KW-1185">Reference proteome</keyword>
<dbReference type="Pfam" id="PF13452">
    <property type="entry name" value="FAS1_DH_region"/>
    <property type="match status" value="1"/>
</dbReference>
<accession>A0ABN1PZ69</accession>
<evidence type="ECO:0000256" key="1">
    <source>
        <dbReference type="SAM" id="MobiDB-lite"/>
    </source>
</evidence>
<organism evidence="3 4">
    <name type="scientific">Pseudonocardia zijingensis</name>
    <dbReference type="NCBI Taxonomy" id="153376"/>
    <lineage>
        <taxon>Bacteria</taxon>
        <taxon>Bacillati</taxon>
        <taxon>Actinomycetota</taxon>
        <taxon>Actinomycetes</taxon>
        <taxon>Pseudonocardiales</taxon>
        <taxon>Pseudonocardiaceae</taxon>
        <taxon>Pseudonocardia</taxon>
    </lineage>
</organism>
<evidence type="ECO:0000259" key="2">
    <source>
        <dbReference type="Pfam" id="PF13452"/>
    </source>
</evidence>
<dbReference type="CDD" id="cd03441">
    <property type="entry name" value="R_hydratase_like"/>
    <property type="match status" value="1"/>
</dbReference>
<reference evidence="3 4" key="1">
    <citation type="journal article" date="2019" name="Int. J. Syst. Evol. Microbiol.">
        <title>The Global Catalogue of Microorganisms (GCM) 10K type strain sequencing project: providing services to taxonomists for standard genome sequencing and annotation.</title>
        <authorList>
            <consortium name="The Broad Institute Genomics Platform"/>
            <consortium name="The Broad Institute Genome Sequencing Center for Infectious Disease"/>
            <person name="Wu L."/>
            <person name="Ma J."/>
        </authorList>
    </citation>
    <scope>NUCLEOTIDE SEQUENCE [LARGE SCALE GENOMIC DNA]</scope>
    <source>
        <strain evidence="3 4">JCM 11117</strain>
    </source>
</reference>
<feature type="domain" description="FAS1-like dehydratase" evidence="2">
    <location>
        <begin position="8"/>
        <end position="148"/>
    </location>
</feature>
<feature type="compositionally biased region" description="Low complexity" evidence="1">
    <location>
        <begin position="71"/>
        <end position="87"/>
    </location>
</feature>
<dbReference type="SUPFAM" id="SSF54637">
    <property type="entry name" value="Thioesterase/thiol ester dehydrase-isomerase"/>
    <property type="match status" value="1"/>
</dbReference>
<protein>
    <submittedName>
        <fullName evidence="3">MaoC family dehydratase N-terminal domain-containing protein</fullName>
    </submittedName>
</protein>
<proteinExistence type="predicted"/>
<dbReference type="RefSeq" id="WP_343941617.1">
    <property type="nucleotide sequence ID" value="NZ_BAAAHP010000075.1"/>
</dbReference>
<feature type="region of interest" description="Disordered" evidence="1">
    <location>
        <begin position="52"/>
        <end position="91"/>
    </location>
</feature>
<dbReference type="Proteomes" id="UP001499967">
    <property type="component" value="Unassembled WGS sequence"/>
</dbReference>
<comment type="caution">
    <text evidence="3">The sequence shown here is derived from an EMBL/GenBank/DDBJ whole genome shotgun (WGS) entry which is preliminary data.</text>
</comment>
<dbReference type="InterPro" id="IPR039569">
    <property type="entry name" value="FAS1-like_DH_region"/>
</dbReference>
<evidence type="ECO:0000313" key="4">
    <source>
        <dbReference type="Proteomes" id="UP001499967"/>
    </source>
</evidence>
<name>A0ABN1PZ69_9PSEU</name>
<sequence>MSESEPYLPVEEGAIMLFARALGDENPVYRDREYARNSEFGAVIAPPTFVQSATHFNPDSGLRPRPGEPWRGSGRTPTGTPSSSEGGALRLHAEQHFTYHRVLRAGDELTWTTRPGRTWTKQRRNGDTMTFQDQITEYRDRSGELVITARSVVVELPSSGGSR</sequence>
<evidence type="ECO:0000313" key="3">
    <source>
        <dbReference type="EMBL" id="GAA0935056.1"/>
    </source>
</evidence>
<dbReference type="InterPro" id="IPR029069">
    <property type="entry name" value="HotDog_dom_sf"/>
</dbReference>
<dbReference type="Gene3D" id="3.10.129.10">
    <property type="entry name" value="Hotdog Thioesterase"/>
    <property type="match status" value="1"/>
</dbReference>